<dbReference type="AlphaFoldDB" id="A0A5S5BZD9"/>
<reference evidence="1 2" key="1">
    <citation type="submission" date="2019-07" db="EMBL/GenBank/DDBJ databases">
        <title>Genomic Encyclopedia of Type Strains, Phase III (KMG-III): the genomes of soil and plant-associated and newly described type strains.</title>
        <authorList>
            <person name="Whitman W."/>
        </authorList>
    </citation>
    <scope>NUCLEOTIDE SEQUENCE [LARGE SCALE GENOMIC DNA]</scope>
    <source>
        <strain evidence="1 2">BL24</strain>
    </source>
</reference>
<protein>
    <submittedName>
        <fullName evidence="1">Two-component system sensor histidine kinase YesM</fullName>
    </submittedName>
</protein>
<gene>
    <name evidence="1" type="ORF">BCM02_1102</name>
</gene>
<organism evidence="1 2">
    <name type="scientific">Paenibacillus methanolicus</name>
    <dbReference type="NCBI Taxonomy" id="582686"/>
    <lineage>
        <taxon>Bacteria</taxon>
        <taxon>Bacillati</taxon>
        <taxon>Bacillota</taxon>
        <taxon>Bacilli</taxon>
        <taxon>Bacillales</taxon>
        <taxon>Paenibacillaceae</taxon>
        <taxon>Paenibacillus</taxon>
    </lineage>
</organism>
<evidence type="ECO:0000313" key="2">
    <source>
        <dbReference type="Proteomes" id="UP000323257"/>
    </source>
</evidence>
<name>A0A5S5BZD9_9BACL</name>
<dbReference type="EMBL" id="VNHS01000010">
    <property type="protein sequence ID" value="TYP71053.1"/>
    <property type="molecule type" value="Genomic_DNA"/>
</dbReference>
<sequence>MEPAELTALQAKLDMAYPKRVPDGQEETSIGLTNIHIRLRLLFGEGYGITIDSRFGHGTTVTVKIPA</sequence>
<keyword evidence="1" id="KW-0808">Transferase</keyword>
<accession>A0A5S5BZD9</accession>
<dbReference type="InterPro" id="IPR036890">
    <property type="entry name" value="HATPase_C_sf"/>
</dbReference>
<keyword evidence="2" id="KW-1185">Reference proteome</keyword>
<dbReference type="SUPFAM" id="SSF55874">
    <property type="entry name" value="ATPase domain of HSP90 chaperone/DNA topoisomerase II/histidine kinase"/>
    <property type="match status" value="1"/>
</dbReference>
<proteinExistence type="predicted"/>
<evidence type="ECO:0000313" key="1">
    <source>
        <dbReference type="EMBL" id="TYP71053.1"/>
    </source>
</evidence>
<comment type="caution">
    <text evidence="1">The sequence shown here is derived from an EMBL/GenBank/DDBJ whole genome shotgun (WGS) entry which is preliminary data.</text>
</comment>
<dbReference type="Proteomes" id="UP000323257">
    <property type="component" value="Unassembled WGS sequence"/>
</dbReference>
<keyword evidence="1" id="KW-0418">Kinase</keyword>
<dbReference type="Gene3D" id="3.30.565.10">
    <property type="entry name" value="Histidine kinase-like ATPase, C-terminal domain"/>
    <property type="match status" value="1"/>
</dbReference>
<dbReference type="GO" id="GO:0016301">
    <property type="term" value="F:kinase activity"/>
    <property type="evidence" value="ECO:0007669"/>
    <property type="project" value="UniProtKB-KW"/>
</dbReference>